<dbReference type="Pfam" id="PF08589">
    <property type="entry name" value="ATG43"/>
    <property type="match status" value="1"/>
</dbReference>
<proteinExistence type="predicted"/>
<organism evidence="1 2">
    <name type="scientific">Trichosporon asahii var. asahii (strain ATCC 90039 / CBS 2479 / JCM 2466 / KCTC 7840 / NBRC 103889/ NCYC 2677 / UAMH 7654)</name>
    <name type="common">Yeast</name>
    <dbReference type="NCBI Taxonomy" id="1186058"/>
    <lineage>
        <taxon>Eukaryota</taxon>
        <taxon>Fungi</taxon>
        <taxon>Dikarya</taxon>
        <taxon>Basidiomycota</taxon>
        <taxon>Agaricomycotina</taxon>
        <taxon>Tremellomycetes</taxon>
        <taxon>Trichosporonales</taxon>
        <taxon>Trichosporonaceae</taxon>
        <taxon>Trichosporon</taxon>
    </lineage>
</organism>
<dbReference type="GO" id="GO:0140580">
    <property type="term" value="F:mitochondrion autophagosome adaptor activity"/>
    <property type="evidence" value="ECO:0007669"/>
    <property type="project" value="InterPro"/>
</dbReference>
<dbReference type="EMBL" id="ALBS01000297">
    <property type="protein sequence ID" value="EJT46315.1"/>
    <property type="molecule type" value="Genomic_DNA"/>
</dbReference>
<dbReference type="Proteomes" id="UP000002748">
    <property type="component" value="Unassembled WGS sequence"/>
</dbReference>
<sequence>MSFPGLSPTLAAAAAARRAEREKEVEAVRRRVRQTMPPVPELRFEVAYLKSILPAVSPKRRAVITEEKDGSMRFDKPSNQETAVAIYNAEPVVVDWGRVLAVTIKDQIISPFLQGVFWGLLSVTLGSAATSLKGSLFGHKVQIKAPQVGDDGRDAAGFRAGGKVAAVKAVTDT</sequence>
<dbReference type="GeneID" id="25988656"/>
<comment type="caution">
    <text evidence="1">The sequence shown here is derived from an EMBL/GenBank/DDBJ whole genome shotgun (WGS) entry which is preliminary data.</text>
</comment>
<dbReference type="RefSeq" id="XP_014177426.1">
    <property type="nucleotide sequence ID" value="XM_014321951.1"/>
</dbReference>
<dbReference type="OrthoDB" id="2430343at2759"/>
<dbReference type="InterPro" id="IPR013898">
    <property type="entry name" value="Atg43"/>
</dbReference>
<protein>
    <submittedName>
        <fullName evidence="1">Uncharacterized protein</fullName>
    </submittedName>
</protein>
<dbReference type="HOGENOM" id="CLU_1548705_0_0_1"/>
<dbReference type="GO" id="GO:0000423">
    <property type="term" value="P:mitophagy"/>
    <property type="evidence" value="ECO:0007669"/>
    <property type="project" value="InterPro"/>
</dbReference>
<gene>
    <name evidence="1" type="ORF">A1Q1_05144</name>
</gene>
<evidence type="ECO:0000313" key="2">
    <source>
        <dbReference type="Proteomes" id="UP000002748"/>
    </source>
</evidence>
<dbReference type="PANTHER" id="PTHR38699">
    <property type="entry name" value="CHROMOSOME 1, WHOLE GENOME SHOTGUN SEQUENCE"/>
    <property type="match status" value="1"/>
</dbReference>
<dbReference type="PANTHER" id="PTHR38699:SF1">
    <property type="entry name" value="MITOPHAGY RECEPTOR ATG43"/>
    <property type="match status" value="1"/>
</dbReference>
<reference evidence="1 2" key="1">
    <citation type="journal article" date="2012" name="Eukaryot. Cell">
        <title>Draft genome sequence of CBS 2479, the standard type strain of Trichosporon asahii.</title>
        <authorList>
            <person name="Yang R.Y."/>
            <person name="Li H.T."/>
            <person name="Zhu H."/>
            <person name="Zhou G.P."/>
            <person name="Wang M."/>
            <person name="Wang L."/>
        </authorList>
    </citation>
    <scope>NUCLEOTIDE SEQUENCE [LARGE SCALE GENOMIC DNA]</scope>
    <source>
        <strain evidence="2">ATCC 90039 / CBS 2479 / JCM 2466 / KCTC 7840 / NCYC 2677 / UAMH 7654</strain>
    </source>
</reference>
<accession>J4U7K9</accession>
<dbReference type="KEGG" id="tasa:A1Q1_05144"/>
<evidence type="ECO:0000313" key="1">
    <source>
        <dbReference type="EMBL" id="EJT46315.1"/>
    </source>
</evidence>
<dbReference type="AlphaFoldDB" id="J4U7K9"/>
<dbReference type="VEuPathDB" id="FungiDB:A1Q1_05144"/>
<name>J4U7K9_TRIAS</name>